<dbReference type="STRING" id="70448.A0A090M2Q7"/>
<reference evidence="6" key="2">
    <citation type="journal article" date="2014" name="BMC Genomics">
        <title>An improved genome of the model marine alga Ostreococcus tauri unfolds by assessing Illumina de novo assemblies.</title>
        <authorList>
            <person name="Blanc-Mathieu R."/>
            <person name="Verhelst B."/>
            <person name="Derelle E."/>
            <person name="Rombauts S."/>
            <person name="Bouget F.Y."/>
            <person name="Carre I."/>
            <person name="Chateau A."/>
            <person name="Eyre-Walker A."/>
            <person name="Grimsley N."/>
            <person name="Moreau H."/>
            <person name="Piegu B."/>
            <person name="Rivals E."/>
            <person name="Schackwitz W."/>
            <person name="Van de Peer Y."/>
            <person name="Piganeau G."/>
        </authorList>
    </citation>
    <scope>NUCLEOTIDE SEQUENCE</scope>
    <source>
        <strain evidence="6">RCC4221</strain>
    </source>
</reference>
<protein>
    <submittedName>
        <fullName evidence="7">Exostosin family-domain-containing protein</fullName>
    </submittedName>
    <submittedName>
        <fullName evidence="6">Exostosin-like</fullName>
    </submittedName>
</protein>
<reference evidence="7" key="3">
    <citation type="submission" date="2017-04" db="EMBL/GenBank/DDBJ databases">
        <title>Population genomics of picophytoplankton unveils novel chromosome hypervariability.</title>
        <authorList>
            <consortium name="DOE Joint Genome Institute"/>
            <person name="Blanc-Mathieu R."/>
            <person name="Krasovec M."/>
            <person name="Hebrard M."/>
            <person name="Yau S."/>
            <person name="Desgranges E."/>
            <person name="Martin J."/>
            <person name="Schackwitz W."/>
            <person name="Kuo A."/>
            <person name="Salin G."/>
            <person name="Donnadieu C."/>
            <person name="Desdevises Y."/>
            <person name="Sanchez-Ferandin S."/>
            <person name="Moreau H."/>
            <person name="Rivals E."/>
            <person name="Grigoriev I.V."/>
            <person name="Grimsley N."/>
            <person name="Eyre-Walker A."/>
            <person name="Piganeau G."/>
        </authorList>
    </citation>
    <scope>NUCLEOTIDE SEQUENCE [LARGE SCALE GENOMIC DNA]</scope>
    <source>
        <strain evidence="7">RCC 1115</strain>
    </source>
</reference>
<evidence type="ECO:0000259" key="5">
    <source>
        <dbReference type="Pfam" id="PF03016"/>
    </source>
</evidence>
<dbReference type="AlphaFoldDB" id="A0A090M2Q7"/>
<evidence type="ECO:0000256" key="3">
    <source>
        <dbReference type="ARBA" id="ARBA00023034"/>
    </source>
</evidence>
<gene>
    <name evidence="7" type="ORF">BE221DRAFT_187191</name>
    <name evidence="6" type="ORF">OT_ostta01g04720</name>
</gene>
<evidence type="ECO:0000256" key="2">
    <source>
        <dbReference type="ARBA" id="ARBA00010271"/>
    </source>
</evidence>
<organism evidence="6 8">
    <name type="scientific">Ostreococcus tauri</name>
    <name type="common">Marine green alga</name>
    <dbReference type="NCBI Taxonomy" id="70448"/>
    <lineage>
        <taxon>Eukaryota</taxon>
        <taxon>Viridiplantae</taxon>
        <taxon>Chlorophyta</taxon>
        <taxon>Mamiellophyceae</taxon>
        <taxon>Mamiellales</taxon>
        <taxon>Bathycoccaceae</taxon>
        <taxon>Ostreococcus</taxon>
    </lineage>
</organism>
<dbReference type="Proteomes" id="UP000009170">
    <property type="component" value="Unassembled WGS sequence"/>
</dbReference>
<comment type="similarity">
    <text evidence="2">Belongs to the glycosyltransferase 47 family.</text>
</comment>
<dbReference type="Proteomes" id="UP000195557">
    <property type="component" value="Unassembled WGS sequence"/>
</dbReference>
<name>A0A090M2Q7_OSTTA</name>
<evidence type="ECO:0000256" key="4">
    <source>
        <dbReference type="SAM" id="MobiDB-lite"/>
    </source>
</evidence>
<comment type="subcellular location">
    <subcellularLocation>
        <location evidence="1">Golgi apparatus membrane</location>
        <topology evidence="1">Single-pass type II membrane protein</topology>
    </subcellularLocation>
</comment>
<dbReference type="EMBL" id="CAID01000001">
    <property type="protein sequence ID" value="CEF96802.1"/>
    <property type="molecule type" value="Genomic_DNA"/>
</dbReference>
<evidence type="ECO:0000313" key="8">
    <source>
        <dbReference type="Proteomes" id="UP000009170"/>
    </source>
</evidence>
<accession>A0A454XIJ1</accession>
<dbReference type="GO" id="GO:0000139">
    <property type="term" value="C:Golgi membrane"/>
    <property type="evidence" value="ECO:0007669"/>
    <property type="project" value="UniProtKB-SubCell"/>
</dbReference>
<proteinExistence type="inferred from homology"/>
<dbReference type="OrthoDB" id="1924787at2759"/>
<dbReference type="InParanoid" id="A0A090M2Q7"/>
<dbReference type="FunCoup" id="A0A090M2Q7">
    <property type="interactions" value="849"/>
</dbReference>
<keyword evidence="8" id="KW-1185">Reference proteome</keyword>
<dbReference type="PANTHER" id="PTHR11062">
    <property type="entry name" value="EXOSTOSIN HEPARAN SULFATE GLYCOSYLTRANSFERASE -RELATED"/>
    <property type="match status" value="1"/>
</dbReference>
<feature type="domain" description="Exostosin GT47" evidence="5">
    <location>
        <begin position="306"/>
        <end position="473"/>
    </location>
</feature>
<dbReference type="InterPro" id="IPR040911">
    <property type="entry name" value="Exostosin_GT47"/>
</dbReference>
<sequence length="522" mass="58221">MHRRRRVDDGGDVEAAVERRASSAQASPAAAPFRPSKTVITFAMTTALVTFACVKNDVYAKMRHPEFYKTVDAARGTARWVIEERVSAWNGVGAHAAEFPDEFGLRRVRSMCDDIARGSLGAAYWPLNVNSSGFSDSRALCEALDDLPGALRLHTLKTPSVMRLKYAFAAKIPTFNRGYGVETYLSREIARGPFAARSYKDATALFIPVRPYLQRLLTVEAYVMRDPIKGTNNNAAVRQAIRDRLSRDIERVKAMNTQAWTSKHKCARVVITNIDIGLSAFDSSDDEVRHGAVVLTGNSELPIQNPEDAKDDQAKLRRANAVQAGFDPDRDVAIWFGMSSHLPREVVRMGALKSTNVRTIEVSFRGSMYRGGVRRVVFPTLKQAGAGRGWDLSTSGQDKPRDYMMLLSKSRYCLYVYGDRAHTARLYDIITFGCVPVIVADGYDLPFSWLFDWSKFSVRVPEDDVAKLPGILDQADYDSLRGELVKVHSFFQYHARGSVFGDAFWITMLGVRRQLAKCATSA</sequence>
<keyword evidence="3" id="KW-0333">Golgi apparatus</keyword>
<dbReference type="GO" id="GO:0016757">
    <property type="term" value="F:glycosyltransferase activity"/>
    <property type="evidence" value="ECO:0007669"/>
    <property type="project" value="InterPro"/>
</dbReference>
<accession>A0A090M2Q7</accession>
<evidence type="ECO:0000256" key="1">
    <source>
        <dbReference type="ARBA" id="ARBA00004323"/>
    </source>
</evidence>
<reference evidence="6 8" key="1">
    <citation type="journal article" date="2006" name="Proc. Natl. Acad. Sci. U.S.A.">
        <title>Genome analysis of the smallest free-living eukaryote Ostreococcus tauri unveils many unique features.</title>
        <authorList>
            <person name="Derelle E."/>
            <person name="Ferraz C."/>
            <person name="Rombauts S."/>
            <person name="Rouze P."/>
            <person name="Worden A.Z."/>
            <person name="Robbens S."/>
            <person name="Partensky F."/>
            <person name="Degroeve S."/>
            <person name="Echeynie S."/>
            <person name="Cooke R."/>
            <person name="Saeys Y."/>
            <person name="Wuyts J."/>
            <person name="Jabbari K."/>
            <person name="Bowler C."/>
            <person name="Panaud O."/>
            <person name="Piegu B."/>
            <person name="Ball S.G."/>
            <person name="Ral J.-P."/>
            <person name="Bouget F.-Y."/>
            <person name="Piganeau G."/>
            <person name="De Baets B."/>
            <person name="Picard A."/>
            <person name="Delseny M."/>
            <person name="Demaille J."/>
            <person name="Van de Peer Y."/>
            <person name="Moreau H."/>
        </authorList>
    </citation>
    <scope>NUCLEOTIDE SEQUENCE [LARGE SCALE GENOMIC DNA]</scope>
    <source>
        <strain evidence="6 8">OTTH0595</strain>
    </source>
</reference>
<evidence type="ECO:0000313" key="7">
    <source>
        <dbReference type="EMBL" id="OUS42507.1"/>
    </source>
</evidence>
<dbReference type="Pfam" id="PF03016">
    <property type="entry name" value="Exostosin_GT47"/>
    <property type="match status" value="1"/>
</dbReference>
<dbReference type="EMBL" id="KZ155838">
    <property type="protein sequence ID" value="OUS42507.1"/>
    <property type="molecule type" value="Genomic_DNA"/>
</dbReference>
<dbReference type="InterPro" id="IPR004263">
    <property type="entry name" value="Exostosin"/>
</dbReference>
<accession>A0A1Y5I1D3</accession>
<evidence type="ECO:0000313" key="6">
    <source>
        <dbReference type="EMBL" id="CEF96802.1"/>
    </source>
</evidence>
<feature type="region of interest" description="Disordered" evidence="4">
    <location>
        <begin position="1"/>
        <end position="29"/>
    </location>
</feature>